<gene>
    <name evidence="1" type="ORF">LACBIDRAFT_321408</name>
</gene>
<evidence type="ECO:0000313" key="1">
    <source>
        <dbReference type="EMBL" id="EDR15517.1"/>
    </source>
</evidence>
<dbReference type="AlphaFoldDB" id="B0CQ97"/>
<dbReference type="GeneID" id="6069052"/>
<organism evidence="2">
    <name type="scientific">Laccaria bicolor (strain S238N-H82 / ATCC MYA-4686)</name>
    <name type="common">Bicoloured deceiver</name>
    <name type="synonym">Laccaria laccata var. bicolor</name>
    <dbReference type="NCBI Taxonomy" id="486041"/>
    <lineage>
        <taxon>Eukaryota</taxon>
        <taxon>Fungi</taxon>
        <taxon>Dikarya</taxon>
        <taxon>Basidiomycota</taxon>
        <taxon>Agaricomycotina</taxon>
        <taxon>Agaricomycetes</taxon>
        <taxon>Agaricomycetidae</taxon>
        <taxon>Agaricales</taxon>
        <taxon>Agaricineae</taxon>
        <taxon>Hydnangiaceae</taxon>
        <taxon>Laccaria</taxon>
    </lineage>
</organism>
<dbReference type="InParanoid" id="B0CQ97"/>
<protein>
    <submittedName>
        <fullName evidence="1">Predicted protein</fullName>
    </submittedName>
</protein>
<evidence type="ECO:0000313" key="2">
    <source>
        <dbReference type="Proteomes" id="UP000001194"/>
    </source>
</evidence>
<dbReference type="Proteomes" id="UP000001194">
    <property type="component" value="Unassembled WGS sequence"/>
</dbReference>
<keyword evidence="2" id="KW-1185">Reference proteome</keyword>
<accession>B0CQ97</accession>
<name>B0CQ97_LACBS</name>
<reference evidence="1 2" key="1">
    <citation type="journal article" date="2008" name="Nature">
        <title>The genome of Laccaria bicolor provides insights into mycorrhizal symbiosis.</title>
        <authorList>
            <person name="Martin F."/>
            <person name="Aerts A."/>
            <person name="Ahren D."/>
            <person name="Brun A."/>
            <person name="Danchin E.G.J."/>
            <person name="Duchaussoy F."/>
            <person name="Gibon J."/>
            <person name="Kohler A."/>
            <person name="Lindquist E."/>
            <person name="Pereda V."/>
            <person name="Salamov A."/>
            <person name="Shapiro H.J."/>
            <person name="Wuyts J."/>
            <person name="Blaudez D."/>
            <person name="Buee M."/>
            <person name="Brokstein P."/>
            <person name="Canbaeck B."/>
            <person name="Cohen D."/>
            <person name="Courty P.E."/>
            <person name="Coutinho P.M."/>
            <person name="Delaruelle C."/>
            <person name="Detter J.C."/>
            <person name="Deveau A."/>
            <person name="DiFazio S."/>
            <person name="Duplessis S."/>
            <person name="Fraissinet-Tachet L."/>
            <person name="Lucic E."/>
            <person name="Frey-Klett P."/>
            <person name="Fourrey C."/>
            <person name="Feussner I."/>
            <person name="Gay G."/>
            <person name="Grimwood J."/>
            <person name="Hoegger P.J."/>
            <person name="Jain P."/>
            <person name="Kilaru S."/>
            <person name="Labbe J."/>
            <person name="Lin Y.C."/>
            <person name="Legue V."/>
            <person name="Le Tacon F."/>
            <person name="Marmeisse R."/>
            <person name="Melayah D."/>
            <person name="Montanini B."/>
            <person name="Muratet M."/>
            <person name="Nehls U."/>
            <person name="Niculita-Hirzel H."/>
            <person name="Oudot-Le Secq M.P."/>
            <person name="Peter M."/>
            <person name="Quesneville H."/>
            <person name="Rajashekar B."/>
            <person name="Reich M."/>
            <person name="Rouhier N."/>
            <person name="Schmutz J."/>
            <person name="Yin T."/>
            <person name="Chalot M."/>
            <person name="Henrissat B."/>
            <person name="Kuees U."/>
            <person name="Lucas S."/>
            <person name="Van de Peer Y."/>
            <person name="Podila G.K."/>
            <person name="Polle A."/>
            <person name="Pukkila P.J."/>
            <person name="Richardson P.M."/>
            <person name="Rouze P."/>
            <person name="Sanders I.R."/>
            <person name="Stajich J.E."/>
            <person name="Tunlid A."/>
            <person name="Tuskan G."/>
            <person name="Grigoriev I.V."/>
        </authorList>
    </citation>
    <scope>NUCLEOTIDE SEQUENCE [LARGE SCALE GENOMIC DNA]</scope>
    <source>
        <strain evidence="2">S238N-H82 / ATCC MYA-4686</strain>
    </source>
</reference>
<sequence length="265" mass="29636">MAYRDPTDTNTKDSSQDWVGLFFTARVEPLRANGREGETSRHWRDYVCYEELRRKRGAGMAMRALGFPLAFTPPGVDGSRVCKAIIQAITAVHRQVVVIEIYNKVCVISILVPKRKRVGNEMEKGLVNATYTLRPTRQLEQALSLVVGRAGVRGWYGEQREEQTEAISRSNKRGDKTLIVGRKRSDGGWVRGLITASQAMMLESIMELHRRLSTSLKLSEFWETLVQRLAVLSRVTKAMVGVVDVLLVSSSSASQPQKSEEVGLA</sequence>
<proteinExistence type="predicted"/>
<dbReference type="EMBL" id="DS547091">
    <property type="protein sequence ID" value="EDR15517.1"/>
    <property type="molecule type" value="Genomic_DNA"/>
</dbReference>
<dbReference type="KEGG" id="lbc:LACBIDRAFT_321408"/>
<dbReference type="HOGENOM" id="CLU_1049965_0_0_1"/>
<dbReference type="RefSeq" id="XP_001873725.1">
    <property type="nucleotide sequence ID" value="XM_001873690.1"/>
</dbReference>